<feature type="region of interest" description="Disordered" evidence="5">
    <location>
        <begin position="36"/>
        <end position="68"/>
    </location>
</feature>
<dbReference type="InterPro" id="IPR007529">
    <property type="entry name" value="Znf_HIT"/>
</dbReference>
<dbReference type="AlphaFoldDB" id="A0ABD3I350"/>
<accession>A0ABD3I350</accession>
<keyword evidence="1" id="KW-0479">Metal-binding</keyword>
<dbReference type="Gene3D" id="3.30.60.190">
    <property type="match status" value="1"/>
</dbReference>
<evidence type="ECO:0000313" key="7">
    <source>
        <dbReference type="EMBL" id="KAL3696880.1"/>
    </source>
</evidence>
<sequence>MAPKCGVCIEADSKYKCPSCLTPYCSLSCYKTHKATPCTKSTPHPPTNEDDAAQQPPRSFEENEDESGWRLRRAQLEAIAASDDIRRMLRDEELRKIIQRIDSSVTPEKDLDKAMEGEALKQFTEKVLAVINSEDKSHVTQA</sequence>
<dbReference type="InterPro" id="IPR051639">
    <property type="entry name" value="BCD1"/>
</dbReference>
<dbReference type="SUPFAM" id="SSF144232">
    <property type="entry name" value="HIT/MYND zinc finger-like"/>
    <property type="match status" value="1"/>
</dbReference>
<dbReference type="EMBL" id="JBJQOH010000002">
    <property type="protein sequence ID" value="KAL3696880.1"/>
    <property type="molecule type" value="Genomic_DNA"/>
</dbReference>
<evidence type="ECO:0000256" key="3">
    <source>
        <dbReference type="ARBA" id="ARBA00022833"/>
    </source>
</evidence>
<dbReference type="PANTHER" id="PTHR13483">
    <property type="entry name" value="BOX C_D SNORNA PROTEIN 1-RELATED"/>
    <property type="match status" value="1"/>
</dbReference>
<proteinExistence type="predicted"/>
<gene>
    <name evidence="7" type="ORF">R1sor_010956</name>
</gene>
<dbReference type="Pfam" id="PF04438">
    <property type="entry name" value="zf-HIT"/>
    <property type="match status" value="1"/>
</dbReference>
<dbReference type="PROSITE" id="PS51083">
    <property type="entry name" value="ZF_HIT"/>
    <property type="match status" value="1"/>
</dbReference>
<evidence type="ECO:0000259" key="6">
    <source>
        <dbReference type="PROSITE" id="PS51083"/>
    </source>
</evidence>
<name>A0ABD3I350_9MARC</name>
<keyword evidence="8" id="KW-1185">Reference proteome</keyword>
<protein>
    <recommendedName>
        <fullName evidence="6">HIT-type domain-containing protein</fullName>
    </recommendedName>
</protein>
<organism evidence="7 8">
    <name type="scientific">Riccia sorocarpa</name>
    <dbReference type="NCBI Taxonomy" id="122646"/>
    <lineage>
        <taxon>Eukaryota</taxon>
        <taxon>Viridiplantae</taxon>
        <taxon>Streptophyta</taxon>
        <taxon>Embryophyta</taxon>
        <taxon>Marchantiophyta</taxon>
        <taxon>Marchantiopsida</taxon>
        <taxon>Marchantiidae</taxon>
        <taxon>Marchantiales</taxon>
        <taxon>Ricciaceae</taxon>
        <taxon>Riccia</taxon>
    </lineage>
</organism>
<evidence type="ECO:0000256" key="2">
    <source>
        <dbReference type="ARBA" id="ARBA00022771"/>
    </source>
</evidence>
<feature type="domain" description="HIT-type" evidence="6">
    <location>
        <begin position="5"/>
        <end position="38"/>
    </location>
</feature>
<dbReference type="GO" id="GO:0008270">
    <property type="term" value="F:zinc ion binding"/>
    <property type="evidence" value="ECO:0007669"/>
    <property type="project" value="UniProtKB-UniRule"/>
</dbReference>
<dbReference type="Proteomes" id="UP001633002">
    <property type="component" value="Unassembled WGS sequence"/>
</dbReference>
<evidence type="ECO:0000256" key="5">
    <source>
        <dbReference type="SAM" id="MobiDB-lite"/>
    </source>
</evidence>
<evidence type="ECO:0000256" key="4">
    <source>
        <dbReference type="PROSITE-ProRule" id="PRU00453"/>
    </source>
</evidence>
<dbReference type="CDD" id="cd23024">
    <property type="entry name" value="zf-HIT_ZNHIT2-3"/>
    <property type="match status" value="1"/>
</dbReference>
<dbReference type="PANTHER" id="PTHR13483:SF11">
    <property type="entry name" value="ZINC FINGER HIT DOMAIN-CONTAINING PROTEIN 3"/>
    <property type="match status" value="1"/>
</dbReference>
<comment type="caution">
    <text evidence="7">The sequence shown here is derived from an EMBL/GenBank/DDBJ whole genome shotgun (WGS) entry which is preliminary data.</text>
</comment>
<reference evidence="7 8" key="1">
    <citation type="submission" date="2024-09" db="EMBL/GenBank/DDBJ databases">
        <title>Chromosome-scale assembly of Riccia sorocarpa.</title>
        <authorList>
            <person name="Paukszto L."/>
        </authorList>
    </citation>
    <scope>NUCLEOTIDE SEQUENCE [LARGE SCALE GENOMIC DNA]</scope>
    <source>
        <strain evidence="7">LP-2024</strain>
        <tissue evidence="7">Aerial parts of the thallus</tissue>
    </source>
</reference>
<keyword evidence="2 4" id="KW-0863">Zinc-finger</keyword>
<keyword evidence="3" id="KW-0862">Zinc</keyword>
<evidence type="ECO:0000313" key="8">
    <source>
        <dbReference type="Proteomes" id="UP001633002"/>
    </source>
</evidence>
<evidence type="ECO:0000256" key="1">
    <source>
        <dbReference type="ARBA" id="ARBA00022723"/>
    </source>
</evidence>